<proteinExistence type="predicted"/>
<name>A0A0D5ZKN4_9BACT</name>
<dbReference type="PATRIC" id="fig|29556.3.peg.613"/>
<reference evidence="1 2" key="1">
    <citation type="journal article" date="2015" name="Genome Announc.">
        <title>Complete Genome Sequence of Mycoplasma meleagridis, a Possible Emerging Pathogen in Chickens.</title>
        <authorList>
            <person name="Abolnik C."/>
        </authorList>
    </citation>
    <scope>NUCLEOTIDE SEQUENCE [LARGE SCALE GENOMIC DNA]</scope>
    <source>
        <strain evidence="1 2">B2096 8B</strain>
    </source>
</reference>
<sequence length="175" mass="20721">MGTRVYTLCNYCNDEHIYIIGLVGEIFIIDQFLKIWKTKQKNFFQRENFDNDFVSFIKENKVFDGVSESEIQTQLDVVYKFVNGFFNPREKELLTKNILLSHQVEITPVVNSDLEESKREVANIPILKLEFLNEKPYIREYSKNVLYLQYNETLKAFICPRSLQFNAVVIRNEEA</sequence>
<protein>
    <submittedName>
        <fullName evidence="1">Uncharacterized protein</fullName>
    </submittedName>
</protein>
<gene>
    <name evidence="1" type="ORF">VO56_03105</name>
</gene>
<dbReference type="HOGENOM" id="CLU_130926_0_0_14"/>
<evidence type="ECO:0000313" key="2">
    <source>
        <dbReference type="Proteomes" id="UP000032722"/>
    </source>
</evidence>
<dbReference type="KEGG" id="mgb:VO56_03105"/>
<dbReference type="AlphaFoldDB" id="A0A0D5ZKN4"/>
<dbReference type="Proteomes" id="UP000032722">
    <property type="component" value="Chromosome"/>
</dbReference>
<evidence type="ECO:0000313" key="1">
    <source>
        <dbReference type="EMBL" id="AKA50205.1"/>
    </source>
</evidence>
<dbReference type="EMBL" id="CP011021">
    <property type="protein sequence ID" value="AKA50205.1"/>
    <property type="molecule type" value="Genomic_DNA"/>
</dbReference>
<organism evidence="2">
    <name type="scientific">Mycoplasmopsis gallinacea</name>
    <dbReference type="NCBI Taxonomy" id="29556"/>
    <lineage>
        <taxon>Bacteria</taxon>
        <taxon>Bacillati</taxon>
        <taxon>Mycoplasmatota</taxon>
        <taxon>Mycoplasmoidales</taxon>
        <taxon>Metamycoplasmataceae</taxon>
        <taxon>Mycoplasmopsis</taxon>
    </lineage>
</organism>
<accession>A0A0D5ZKN4</accession>